<sequence>MEQKKEAVYLINDERYLHLLENGAGVGFATYNKVTGEQLESGQISEKNLPPDGKNAIAAARNWYLFELSDDERKVIQLESVKILESVPASGIHKRRIWEPETMPKDIRLINSHYDDLYRIPDGGVIQVDYPDGRSFTARVEHLDDYHFDMGGLGNVFHICQFAEVMERNHADFYPEIQTQDEQAAWELGGKGYLAIQSCEDGWDYTLYHSDYSVMDGGQLDAPELTIQEAREQILEAHHMEKGRRLLQDYDAVMDKVAEAEELSADHRPSTLEKLAELASDTSAPKSSERSAPEL</sequence>
<dbReference type="RefSeq" id="WP_097783673.1">
    <property type="nucleotide sequence ID" value="NZ_NMTV01000066.1"/>
</dbReference>
<dbReference type="Pfam" id="PF18830">
    <property type="entry name" value="LPD16"/>
    <property type="match status" value="1"/>
</dbReference>
<feature type="region of interest" description="Disordered" evidence="1">
    <location>
        <begin position="261"/>
        <end position="295"/>
    </location>
</feature>
<organism evidence="3 4">
    <name type="scientific">Faecalibacterium prausnitzii</name>
    <dbReference type="NCBI Taxonomy" id="853"/>
    <lineage>
        <taxon>Bacteria</taxon>
        <taxon>Bacillati</taxon>
        <taxon>Bacillota</taxon>
        <taxon>Clostridia</taxon>
        <taxon>Eubacteriales</taxon>
        <taxon>Oscillospiraceae</taxon>
        <taxon>Faecalibacterium</taxon>
    </lineage>
</organism>
<name>A0A2A6ZXR7_9FIRM</name>
<evidence type="ECO:0000259" key="2">
    <source>
        <dbReference type="Pfam" id="PF18830"/>
    </source>
</evidence>
<comment type="caution">
    <text evidence="3">The sequence shown here is derived from an EMBL/GenBank/DDBJ whole genome shotgun (WGS) entry which is preliminary data.</text>
</comment>
<evidence type="ECO:0000256" key="1">
    <source>
        <dbReference type="SAM" id="MobiDB-lite"/>
    </source>
</evidence>
<feature type="compositionally biased region" description="Basic and acidic residues" evidence="1">
    <location>
        <begin position="261"/>
        <end position="276"/>
    </location>
</feature>
<dbReference type="EMBL" id="NMTV01000066">
    <property type="protein sequence ID" value="PDX71691.1"/>
    <property type="molecule type" value="Genomic_DNA"/>
</dbReference>
<gene>
    <name evidence="3" type="ORF">CGS55_12155</name>
</gene>
<evidence type="ECO:0000313" key="3">
    <source>
        <dbReference type="EMBL" id="PDX71691.1"/>
    </source>
</evidence>
<evidence type="ECO:0000313" key="4">
    <source>
        <dbReference type="Proteomes" id="UP000219901"/>
    </source>
</evidence>
<dbReference type="Proteomes" id="UP000219901">
    <property type="component" value="Unassembled WGS sequence"/>
</dbReference>
<dbReference type="InterPro" id="IPR040568">
    <property type="entry name" value="LPD16"/>
</dbReference>
<proteinExistence type="predicted"/>
<feature type="domain" description="Large polyvalent protein-associated" evidence="2">
    <location>
        <begin position="180"/>
        <end position="246"/>
    </location>
</feature>
<accession>A0A2A6ZXR7</accession>
<dbReference type="AlphaFoldDB" id="A0A2A6ZXR7"/>
<protein>
    <recommendedName>
        <fullName evidence="2">Large polyvalent protein-associated domain-containing protein</fullName>
    </recommendedName>
</protein>
<reference evidence="3 4" key="1">
    <citation type="journal article" date="2017" name="Front. Microbiol.">
        <title>New Insights into the Diversity of the Genus Faecalibacterium.</title>
        <authorList>
            <person name="Benevides L."/>
            <person name="Burman S."/>
            <person name="Martin R."/>
            <person name="Robert V."/>
            <person name="Thomas M."/>
            <person name="Miquel S."/>
            <person name="Chain F."/>
            <person name="Sokol H."/>
            <person name="Bermudez-Humaran L.G."/>
            <person name="Morrison M."/>
            <person name="Langella P."/>
            <person name="Azevedo V.A."/>
            <person name="Chatel J.M."/>
            <person name="Soares S."/>
        </authorList>
    </citation>
    <scope>NUCLEOTIDE SEQUENCE [LARGE SCALE GENOMIC DNA]</scope>
    <source>
        <strain evidence="3 4">CNCM I 4546</strain>
    </source>
</reference>